<dbReference type="InterPro" id="IPR051025">
    <property type="entry name" value="RhoGAP"/>
</dbReference>
<name>A0AAV9PE53_9PEZI</name>
<dbReference type="GO" id="GO:0060237">
    <property type="term" value="P:regulation of fungal-type cell wall organization"/>
    <property type="evidence" value="ECO:0007669"/>
    <property type="project" value="TreeGrafter"/>
</dbReference>
<evidence type="ECO:0000256" key="2">
    <source>
        <dbReference type="SAM" id="MobiDB-lite"/>
    </source>
</evidence>
<feature type="region of interest" description="Disordered" evidence="2">
    <location>
        <begin position="589"/>
        <end position="976"/>
    </location>
</feature>
<evidence type="ECO:0000256" key="1">
    <source>
        <dbReference type="ARBA" id="ARBA00022468"/>
    </source>
</evidence>
<evidence type="ECO:0000259" key="3">
    <source>
        <dbReference type="PROSITE" id="PS50238"/>
    </source>
</evidence>
<dbReference type="Pfam" id="PF00620">
    <property type="entry name" value="RhoGAP"/>
    <property type="match status" value="1"/>
</dbReference>
<dbReference type="InterPro" id="IPR008936">
    <property type="entry name" value="Rho_GTPase_activation_prot"/>
</dbReference>
<dbReference type="RefSeq" id="XP_064659361.1">
    <property type="nucleotide sequence ID" value="XM_064802000.1"/>
</dbReference>
<accession>A0AAV9PE53</accession>
<feature type="compositionally biased region" description="Polar residues" evidence="2">
    <location>
        <begin position="714"/>
        <end position="726"/>
    </location>
</feature>
<evidence type="ECO:0000313" key="5">
    <source>
        <dbReference type="Proteomes" id="UP001337655"/>
    </source>
</evidence>
<feature type="compositionally biased region" description="Low complexity" evidence="2">
    <location>
        <begin position="548"/>
        <end position="560"/>
    </location>
</feature>
<dbReference type="GO" id="GO:0007165">
    <property type="term" value="P:signal transduction"/>
    <property type="evidence" value="ECO:0007669"/>
    <property type="project" value="InterPro"/>
</dbReference>
<feature type="compositionally biased region" description="Low complexity" evidence="2">
    <location>
        <begin position="814"/>
        <end position="834"/>
    </location>
</feature>
<keyword evidence="5" id="KW-1185">Reference proteome</keyword>
<dbReference type="GeneID" id="89926093"/>
<feature type="compositionally biased region" description="Polar residues" evidence="2">
    <location>
        <begin position="383"/>
        <end position="427"/>
    </location>
</feature>
<keyword evidence="1" id="KW-0343">GTPase activation</keyword>
<dbReference type="PROSITE" id="PS50238">
    <property type="entry name" value="RHOGAP"/>
    <property type="match status" value="1"/>
</dbReference>
<dbReference type="PANTHER" id="PTHR15228">
    <property type="entry name" value="SPERMATHECAL PHYSIOLOGY VARIANT"/>
    <property type="match status" value="1"/>
</dbReference>
<dbReference type="CDD" id="cd04396">
    <property type="entry name" value="RhoGAP_fSAC7_BAG7"/>
    <property type="match status" value="1"/>
</dbReference>
<feature type="compositionally biased region" description="Polar residues" evidence="2">
    <location>
        <begin position="508"/>
        <end position="518"/>
    </location>
</feature>
<dbReference type="EMBL" id="JAVRRT010000007">
    <property type="protein sequence ID" value="KAK5170163.1"/>
    <property type="molecule type" value="Genomic_DNA"/>
</dbReference>
<dbReference type="GO" id="GO:0005096">
    <property type="term" value="F:GTPase activator activity"/>
    <property type="evidence" value="ECO:0007669"/>
    <property type="project" value="UniProtKB-KW"/>
</dbReference>
<feature type="compositionally biased region" description="Low complexity" evidence="2">
    <location>
        <begin position="859"/>
        <end position="918"/>
    </location>
</feature>
<dbReference type="InterPro" id="IPR000198">
    <property type="entry name" value="RhoGAP_dom"/>
</dbReference>
<feature type="compositionally biased region" description="Polar residues" evidence="2">
    <location>
        <begin position="665"/>
        <end position="699"/>
    </location>
</feature>
<dbReference type="GO" id="GO:0005938">
    <property type="term" value="C:cell cortex"/>
    <property type="evidence" value="ECO:0007669"/>
    <property type="project" value="TreeGrafter"/>
</dbReference>
<feature type="region of interest" description="Disordered" evidence="2">
    <location>
        <begin position="454"/>
        <end position="576"/>
    </location>
</feature>
<feature type="region of interest" description="Disordered" evidence="2">
    <location>
        <begin position="1"/>
        <end position="48"/>
    </location>
</feature>
<feature type="region of interest" description="Disordered" evidence="2">
    <location>
        <begin position="358"/>
        <end position="440"/>
    </location>
</feature>
<dbReference type="PANTHER" id="PTHR15228:SF25">
    <property type="entry name" value="F-BAR DOMAIN-CONTAINING PROTEIN"/>
    <property type="match status" value="1"/>
</dbReference>
<organism evidence="4 5">
    <name type="scientific">Saxophila tyrrhenica</name>
    <dbReference type="NCBI Taxonomy" id="1690608"/>
    <lineage>
        <taxon>Eukaryota</taxon>
        <taxon>Fungi</taxon>
        <taxon>Dikarya</taxon>
        <taxon>Ascomycota</taxon>
        <taxon>Pezizomycotina</taxon>
        <taxon>Dothideomycetes</taxon>
        <taxon>Dothideomycetidae</taxon>
        <taxon>Mycosphaerellales</taxon>
        <taxon>Extremaceae</taxon>
        <taxon>Saxophila</taxon>
    </lineage>
</organism>
<comment type="caution">
    <text evidence="4">The sequence shown here is derived from an EMBL/GenBank/DDBJ whole genome shotgun (WGS) entry which is preliminary data.</text>
</comment>
<reference evidence="4 5" key="1">
    <citation type="submission" date="2023-08" db="EMBL/GenBank/DDBJ databases">
        <title>Black Yeasts Isolated from many extreme environments.</title>
        <authorList>
            <person name="Coleine C."/>
            <person name="Stajich J.E."/>
            <person name="Selbmann L."/>
        </authorList>
    </citation>
    <scope>NUCLEOTIDE SEQUENCE [LARGE SCALE GENOMIC DNA]</scope>
    <source>
        <strain evidence="4 5">CCFEE 5935</strain>
    </source>
</reference>
<dbReference type="SUPFAM" id="SSF48350">
    <property type="entry name" value="GTPase activation domain, GAP"/>
    <property type="match status" value="1"/>
</dbReference>
<proteinExistence type="predicted"/>
<dbReference type="SMART" id="SM00324">
    <property type="entry name" value="RhoGAP"/>
    <property type="match status" value="1"/>
</dbReference>
<feature type="compositionally biased region" description="Basic and acidic residues" evidence="2">
    <location>
        <begin position="761"/>
        <end position="782"/>
    </location>
</feature>
<feature type="compositionally biased region" description="Acidic residues" evidence="2">
    <location>
        <begin position="636"/>
        <end position="646"/>
    </location>
</feature>
<feature type="compositionally biased region" description="Pro residues" evidence="2">
    <location>
        <begin position="19"/>
        <end position="28"/>
    </location>
</feature>
<feature type="region of interest" description="Disordered" evidence="2">
    <location>
        <begin position="305"/>
        <end position="333"/>
    </location>
</feature>
<dbReference type="Gene3D" id="1.10.555.10">
    <property type="entry name" value="Rho GTPase activation protein"/>
    <property type="match status" value="1"/>
</dbReference>
<sequence>MAHVSAPTAQAAHAGPRSAAPPPQPPPSQQQQQPPQSERSEQKRNLATWWNQFKRSDKKPQEQPAAPQGIFGVPLQDSIRYANVAISLFNDAGESYIYGYVPIVVAKCGVFLKEKATDVEGIFRLAGSEKRIKELKVSFDSPDRYGKGLDWTGYTVHDAANILRRYFNQLPEPIIPLDFYNRFREPLRNHQAQAVGELEAQSPSVGHFDHNAAIRRFQGLITELPPLNRQLLLYILDLLAVFASKSDLNKMTTANLSAIFQPGILSHPQHDMAPPEYRLSQDVLIFLIENQDSFLIGMQGTAADPETVREVQSGSPAKPPGTPTTPGRSKTIVGRTASNASAGAESVGKFGSIRRNVSLSSSKRSKRSDGGPTIVAGLITDPATPSSGVHRSNTVPSRRGGSNTASPRFPQKNSDPATPSPSNTSAVNVEASKQRQESLQSTPVVGIAPQFPAAPHVTSASSSEATTPLARIGSDTSSAVGRDYQTPKKDTTPLLSPPPGGERKTERSLSGTPSTTSGRALLDIFKQSPGSDDGRKPNKLQKKRIPGSALSSAQSSNQSLPHDGASDAPQRSPVISNFPPAAFVMAEGRSEDASAQVTPTGTSLQPQQETPRKISGENALRPSVSPAHSFHSTAESDADMVGDDLPQEQVQQPEKEKKRHRWRFSRTQNKLDSTPQGSPNPLGTMTAQDQTTSRSTIGSSGAAPRGSFQDPTPVRTTPSDPSSGTPFGSPPMQPQSDTGVFSDSEREKRSGPISWFRKHLKDGGKEKEYEKRARTPERRTGSKQDLGVMNEPLPGRGKSLEQQRVGSGTGAGFAAGAQQQQQQQQPQMQTSAGGSPHAVTAAQAALGHAGGSTTRSVRSPSYGATSAASAAAASPAVAQPAPTSAPAMTPQPTTNTTAPQSSDAAAPAPTGVPTATVGENMTTSENPSVPERAAEAAPPPAVPMASTTGQHEEVAQTGQESSKNEEGGGQSELPLR</sequence>
<dbReference type="AlphaFoldDB" id="A0AAV9PE53"/>
<protein>
    <submittedName>
        <fullName evidence="4">GTPase activating protein (GAP) for Rho1p</fullName>
    </submittedName>
</protein>
<gene>
    <name evidence="4" type="primary">SAC7</name>
    <name evidence="4" type="ORF">LTR77_004748</name>
</gene>
<evidence type="ECO:0000313" key="4">
    <source>
        <dbReference type="EMBL" id="KAK5170163.1"/>
    </source>
</evidence>
<dbReference type="Proteomes" id="UP001337655">
    <property type="component" value="Unassembled WGS sequence"/>
</dbReference>
<feature type="compositionally biased region" description="Polar residues" evidence="2">
    <location>
        <begin position="593"/>
        <end position="609"/>
    </location>
</feature>
<feature type="domain" description="Rho-GAP" evidence="3">
    <location>
        <begin position="86"/>
        <end position="295"/>
    </location>
</feature>